<reference evidence="1" key="1">
    <citation type="submission" date="2015-07" db="EMBL/GenBank/DDBJ databases">
        <title>MeaNS - Measles Nucleotide Surveillance Program.</title>
        <authorList>
            <person name="Tran T."/>
            <person name="Druce J."/>
        </authorList>
    </citation>
    <scope>NUCLEOTIDE SEQUENCE</scope>
    <source>
        <strain evidence="1">UCB-OBI-ISO-001</strain>
        <tissue evidence="1">Gonad</tissue>
    </source>
</reference>
<sequence length="49" mass="6176">MNYLLFLYKHNTKIFVAWHQDSNRYGKLRFREKEEKKGVKLRKRYFPVV</sequence>
<dbReference type="AlphaFoldDB" id="A0A0L8GAE4"/>
<gene>
    <name evidence="1" type="ORF">OCBIM_22037173mg</name>
</gene>
<proteinExistence type="predicted"/>
<dbReference type="EMBL" id="KQ422952">
    <property type="protein sequence ID" value="KOF73868.1"/>
    <property type="molecule type" value="Genomic_DNA"/>
</dbReference>
<organism evidence="1">
    <name type="scientific">Octopus bimaculoides</name>
    <name type="common">California two-spotted octopus</name>
    <dbReference type="NCBI Taxonomy" id="37653"/>
    <lineage>
        <taxon>Eukaryota</taxon>
        <taxon>Metazoa</taxon>
        <taxon>Spiralia</taxon>
        <taxon>Lophotrochozoa</taxon>
        <taxon>Mollusca</taxon>
        <taxon>Cephalopoda</taxon>
        <taxon>Coleoidea</taxon>
        <taxon>Octopodiformes</taxon>
        <taxon>Octopoda</taxon>
        <taxon>Incirrata</taxon>
        <taxon>Octopodidae</taxon>
        <taxon>Octopus</taxon>
    </lineage>
</organism>
<protein>
    <submittedName>
        <fullName evidence="1">Uncharacterized protein</fullName>
    </submittedName>
</protein>
<accession>A0A0L8GAE4</accession>
<name>A0A0L8GAE4_OCTBM</name>
<evidence type="ECO:0000313" key="1">
    <source>
        <dbReference type="EMBL" id="KOF73868.1"/>
    </source>
</evidence>